<keyword evidence="1" id="KW-0732">Signal</keyword>
<feature type="chain" id="PRO_5035275449" description="Lipoprotein LpqB beta-propeller domain-containing protein" evidence="1">
    <location>
        <begin position="40"/>
        <end position="310"/>
    </location>
</feature>
<dbReference type="Gene3D" id="2.120.10.30">
    <property type="entry name" value="TolB, C-terminal domain"/>
    <property type="match status" value="1"/>
</dbReference>
<organism evidence="2 3">
    <name type="scientific">Catellatospora bangladeshensis</name>
    <dbReference type="NCBI Taxonomy" id="310355"/>
    <lineage>
        <taxon>Bacteria</taxon>
        <taxon>Bacillati</taxon>
        <taxon>Actinomycetota</taxon>
        <taxon>Actinomycetes</taxon>
        <taxon>Micromonosporales</taxon>
        <taxon>Micromonosporaceae</taxon>
        <taxon>Catellatospora</taxon>
    </lineage>
</organism>
<feature type="signal peptide" evidence="1">
    <location>
        <begin position="1"/>
        <end position="39"/>
    </location>
</feature>
<protein>
    <recommendedName>
        <fullName evidence="4">Lipoprotein LpqB beta-propeller domain-containing protein</fullName>
    </recommendedName>
</protein>
<evidence type="ECO:0000313" key="3">
    <source>
        <dbReference type="Proteomes" id="UP000601223"/>
    </source>
</evidence>
<dbReference type="Proteomes" id="UP000601223">
    <property type="component" value="Unassembled WGS sequence"/>
</dbReference>
<dbReference type="InterPro" id="IPR011042">
    <property type="entry name" value="6-blade_b-propeller_TolB-like"/>
</dbReference>
<gene>
    <name evidence="2" type="ORF">Cba03nite_25330</name>
</gene>
<name>A0A8J3JNN9_9ACTN</name>
<dbReference type="PROSITE" id="PS51257">
    <property type="entry name" value="PROKAR_LIPOPROTEIN"/>
    <property type="match status" value="1"/>
</dbReference>
<sequence>MHTERLSRTLTRRGTIAVAGVSLLLALAACSGSSSGDEAAPSTAPQTQEQPKPTVPTAYYYAYDEKAMSTVVLRLENGKAEKLATIPSPTFGVPNSLTLAPNASLLAWVQAPDGGKGDLYVAEVAGSGKHKVTGGVYDVGWAVRWNADSRSVATSAGIVDVNTGRVTKGKLTAQSRGGEFRAYGDGKAVVVTDGTGKELRRVPFTTACKECEGGRPSVVSVSIDGRYVSIANSPTDASRADTAYTVLDTTTGKAVALPKFSGMLFQTDGSFVLRVGDAGSRKLVLVDAAGTVLAESAEPAELAGARLFAS</sequence>
<keyword evidence="3" id="KW-1185">Reference proteome</keyword>
<dbReference type="EMBL" id="BONF01000012">
    <property type="protein sequence ID" value="GIF81184.1"/>
    <property type="molecule type" value="Genomic_DNA"/>
</dbReference>
<comment type="caution">
    <text evidence="2">The sequence shown here is derived from an EMBL/GenBank/DDBJ whole genome shotgun (WGS) entry which is preliminary data.</text>
</comment>
<dbReference type="InterPro" id="IPR011044">
    <property type="entry name" value="Quino_amine_DH_bsu"/>
</dbReference>
<evidence type="ECO:0000313" key="2">
    <source>
        <dbReference type="EMBL" id="GIF81184.1"/>
    </source>
</evidence>
<evidence type="ECO:0008006" key="4">
    <source>
        <dbReference type="Google" id="ProtNLM"/>
    </source>
</evidence>
<reference evidence="2 3" key="1">
    <citation type="submission" date="2021-01" db="EMBL/GenBank/DDBJ databases">
        <title>Whole genome shotgun sequence of Catellatospora bangladeshensis NBRC 107357.</title>
        <authorList>
            <person name="Komaki H."/>
            <person name="Tamura T."/>
        </authorList>
    </citation>
    <scope>NUCLEOTIDE SEQUENCE [LARGE SCALE GENOMIC DNA]</scope>
    <source>
        <strain evidence="2 3">NBRC 107357</strain>
    </source>
</reference>
<dbReference type="SUPFAM" id="SSF50969">
    <property type="entry name" value="YVTN repeat-like/Quinoprotein amine dehydrogenase"/>
    <property type="match status" value="1"/>
</dbReference>
<accession>A0A8J3JNN9</accession>
<dbReference type="RefSeq" id="WP_203745453.1">
    <property type="nucleotide sequence ID" value="NZ_BONF01000012.1"/>
</dbReference>
<evidence type="ECO:0000256" key="1">
    <source>
        <dbReference type="SAM" id="SignalP"/>
    </source>
</evidence>
<proteinExistence type="predicted"/>
<dbReference type="AlphaFoldDB" id="A0A8J3JNN9"/>